<accession>A0AAU8HWG1</accession>
<protein>
    <submittedName>
        <fullName evidence="2">PHP domain-containing protein</fullName>
    </submittedName>
</protein>
<dbReference type="AlphaFoldDB" id="A0AAU8HWG1"/>
<dbReference type="CDD" id="cd07432">
    <property type="entry name" value="PHP_HisPPase"/>
    <property type="match status" value="1"/>
</dbReference>
<dbReference type="PANTHER" id="PTHR40084:SF1">
    <property type="entry name" value="PHOSPHOTRANSFERASE"/>
    <property type="match status" value="1"/>
</dbReference>
<dbReference type="RefSeq" id="WP_353894283.1">
    <property type="nucleotide sequence ID" value="NZ_CP159485.1"/>
</dbReference>
<dbReference type="InterPro" id="IPR003141">
    <property type="entry name" value="Pol/His_phosphatase_N"/>
</dbReference>
<reference evidence="2" key="1">
    <citation type="journal article" date="2018" name="Antonie Van Leeuwenhoek">
        <title>Proteinivorax hydrogeniformans sp. nov., an anaerobic, haloalkaliphilic bacterium fermenting proteinaceous compounds with high hydrogen production.</title>
        <authorList>
            <person name="Boltyanskaya Y."/>
            <person name="Detkova E."/>
            <person name="Pimenov N."/>
            <person name="Kevbrin V."/>
        </authorList>
    </citation>
    <scope>NUCLEOTIDE SEQUENCE</scope>
    <source>
        <strain evidence="2">Z-710</strain>
    </source>
</reference>
<feature type="domain" description="Polymerase/histidinol phosphatase N-terminal" evidence="1">
    <location>
        <begin position="1"/>
        <end position="68"/>
    </location>
</feature>
<dbReference type="GO" id="GO:0003824">
    <property type="term" value="F:catalytic activity"/>
    <property type="evidence" value="ECO:0007669"/>
    <property type="project" value="InterPro"/>
</dbReference>
<name>A0AAU8HWG1_9FIRM</name>
<gene>
    <name evidence="2" type="ORF">PRVXH_001078</name>
</gene>
<dbReference type="InterPro" id="IPR004013">
    <property type="entry name" value="PHP_dom"/>
</dbReference>
<sequence length="242" mass="27342">MHIHSVLSPCADLSMGPKNIISAAKAKGVNIIGVTDHNSAKNLAAFEKLAKLERSITLLYGIEVETKEEIHVLCYFETLDKVSAFDNIIYDSIKDVKNNPDIFGDQVIIDSDENIIGYEEKLLLQRCELTIQQLADKVNKFDGMIIPAHIDRPSNGILTNLGFVPENIYFDAFEISPNTKTEDVLKTHPYLKNKNLIRSSDAHLLTEVGKAVINFQMPHPTFENIKFAFLNRLGRRWWVSSE</sequence>
<dbReference type="Pfam" id="PF02811">
    <property type="entry name" value="PHP"/>
    <property type="match status" value="1"/>
</dbReference>
<dbReference type="EMBL" id="CP159485">
    <property type="protein sequence ID" value="XCI29736.1"/>
    <property type="molecule type" value="Genomic_DNA"/>
</dbReference>
<evidence type="ECO:0000259" key="1">
    <source>
        <dbReference type="SMART" id="SM00481"/>
    </source>
</evidence>
<dbReference type="SMART" id="SM00481">
    <property type="entry name" value="POLIIIAc"/>
    <property type="match status" value="1"/>
</dbReference>
<dbReference type="PANTHER" id="PTHR40084">
    <property type="entry name" value="PHOSPHOHYDROLASE, PHP FAMILY"/>
    <property type="match status" value="1"/>
</dbReference>
<dbReference type="Gene3D" id="3.20.20.140">
    <property type="entry name" value="Metal-dependent hydrolases"/>
    <property type="match status" value="1"/>
</dbReference>
<dbReference type="SUPFAM" id="SSF89550">
    <property type="entry name" value="PHP domain-like"/>
    <property type="match status" value="1"/>
</dbReference>
<proteinExistence type="predicted"/>
<dbReference type="Pfam" id="PF13263">
    <property type="entry name" value="PHP_C"/>
    <property type="match status" value="1"/>
</dbReference>
<organism evidence="2">
    <name type="scientific">Proteinivorax hydrogeniformans</name>
    <dbReference type="NCBI Taxonomy" id="1826727"/>
    <lineage>
        <taxon>Bacteria</taxon>
        <taxon>Bacillati</taxon>
        <taxon>Bacillota</taxon>
        <taxon>Clostridia</taxon>
        <taxon>Eubacteriales</taxon>
        <taxon>Proteinivoracaceae</taxon>
        <taxon>Proteinivorax</taxon>
    </lineage>
</organism>
<dbReference type="InterPro" id="IPR016195">
    <property type="entry name" value="Pol/histidinol_Pase-like"/>
</dbReference>
<reference evidence="2" key="2">
    <citation type="submission" date="2024-06" db="EMBL/GenBank/DDBJ databases">
        <authorList>
            <person name="Petrova K.O."/>
            <person name="Toshchakov S.V."/>
            <person name="Boltjanskaja Y.V."/>
            <person name="Kevbrin V.V."/>
        </authorList>
    </citation>
    <scope>NUCLEOTIDE SEQUENCE</scope>
    <source>
        <strain evidence="2">Z-710</strain>
    </source>
</reference>
<evidence type="ECO:0000313" key="2">
    <source>
        <dbReference type="EMBL" id="XCI29736.1"/>
    </source>
</evidence>